<name>A0A0A8ZF29_ARUDO</name>
<accession>A0A0A8ZF29</accession>
<evidence type="ECO:0000313" key="1">
    <source>
        <dbReference type="EMBL" id="JAD36273.1"/>
    </source>
</evidence>
<dbReference type="AlphaFoldDB" id="A0A0A8ZF29"/>
<proteinExistence type="predicted"/>
<dbReference type="EMBL" id="GBRH01261622">
    <property type="protein sequence ID" value="JAD36273.1"/>
    <property type="molecule type" value="Transcribed_RNA"/>
</dbReference>
<reference evidence="1" key="1">
    <citation type="submission" date="2014-09" db="EMBL/GenBank/DDBJ databases">
        <authorList>
            <person name="Magalhaes I.L.F."/>
            <person name="Oliveira U."/>
            <person name="Santos F.R."/>
            <person name="Vidigal T.H.D.A."/>
            <person name="Brescovit A.D."/>
            <person name="Santos A.J."/>
        </authorList>
    </citation>
    <scope>NUCLEOTIDE SEQUENCE</scope>
    <source>
        <tissue evidence="1">Shoot tissue taken approximately 20 cm above the soil surface</tissue>
    </source>
</reference>
<organism evidence="1">
    <name type="scientific">Arundo donax</name>
    <name type="common">Giant reed</name>
    <name type="synonym">Donax arundinaceus</name>
    <dbReference type="NCBI Taxonomy" id="35708"/>
    <lineage>
        <taxon>Eukaryota</taxon>
        <taxon>Viridiplantae</taxon>
        <taxon>Streptophyta</taxon>
        <taxon>Embryophyta</taxon>
        <taxon>Tracheophyta</taxon>
        <taxon>Spermatophyta</taxon>
        <taxon>Magnoliopsida</taxon>
        <taxon>Liliopsida</taxon>
        <taxon>Poales</taxon>
        <taxon>Poaceae</taxon>
        <taxon>PACMAD clade</taxon>
        <taxon>Arundinoideae</taxon>
        <taxon>Arundineae</taxon>
        <taxon>Arundo</taxon>
    </lineage>
</organism>
<protein>
    <submittedName>
        <fullName evidence="1">Uncharacterized protein</fullName>
    </submittedName>
</protein>
<reference evidence="1" key="2">
    <citation type="journal article" date="2015" name="Data Brief">
        <title>Shoot transcriptome of the giant reed, Arundo donax.</title>
        <authorList>
            <person name="Barrero R.A."/>
            <person name="Guerrero F.D."/>
            <person name="Moolhuijzen P."/>
            <person name="Goolsby J.A."/>
            <person name="Tidwell J."/>
            <person name="Bellgard S.E."/>
            <person name="Bellgard M.I."/>
        </authorList>
    </citation>
    <scope>NUCLEOTIDE SEQUENCE</scope>
    <source>
        <tissue evidence="1">Shoot tissue taken approximately 20 cm above the soil surface</tissue>
    </source>
</reference>
<sequence>MQPSRGLSSNSSLFLGKVLTMVPLDCVVQNVPHF</sequence>